<dbReference type="eggNOG" id="COG3652">
    <property type="taxonomic scope" value="Bacteria"/>
</dbReference>
<dbReference type="AlphaFoldDB" id="L7U1H3"/>
<keyword evidence="4" id="KW-1185">Reference proteome</keyword>
<dbReference type="InterPro" id="IPR012347">
    <property type="entry name" value="Ferritin-like"/>
</dbReference>
<evidence type="ECO:0000313" key="3">
    <source>
        <dbReference type="EMBL" id="AGC41422.1"/>
    </source>
</evidence>
<dbReference type="PANTHER" id="PTHR38593:SF1">
    <property type="entry name" value="BLR2558 PROTEIN"/>
    <property type="match status" value="1"/>
</dbReference>
<accession>L7U1H3</accession>
<sequence length="249" mass="27066">MTRRNGWMLAGILCLGGAAVAQDSAPPQNGTGDSQGMIRAGEADAIDQGEDLRKQALEDAPATGGSGEPDAQAMKWMKEGLLPVPTDEKSFLELLHHGNQMEIQMGQLAQKNGASQDVKDFGARMEREHGKADQKLLTYAKSKGFQLGEPEATTPLAKAMGNTEHALMEELPLRRGPTFDRGYLAVMVGDHDSNIAMVMAGQQQFSSNTELKGMLDDTLTMMKQHRQSAYRMLGQETPRQARQAPRGGR</sequence>
<dbReference type="HOGENOM" id="CLU_1146243_0_0_7"/>
<dbReference type="Gene3D" id="1.20.1260.10">
    <property type="match status" value="1"/>
</dbReference>
<dbReference type="STRING" id="1278073.MYSTI_00063"/>
<name>L7U1H3_MYXSD</name>
<gene>
    <name evidence="3" type="ordered locus">MYSTI_00063</name>
</gene>
<dbReference type="EMBL" id="CP004025">
    <property type="protein sequence ID" value="AGC41422.1"/>
    <property type="molecule type" value="Genomic_DNA"/>
</dbReference>
<feature type="chain" id="PRO_5003983489" description="DUF4142 domain-containing protein" evidence="1">
    <location>
        <begin position="22"/>
        <end position="249"/>
    </location>
</feature>
<protein>
    <recommendedName>
        <fullName evidence="2">DUF4142 domain-containing protein</fullName>
    </recommendedName>
</protein>
<organism evidence="3 4">
    <name type="scientific">Myxococcus stipitatus (strain DSM 14675 / JCM 12634 / Mx s8)</name>
    <dbReference type="NCBI Taxonomy" id="1278073"/>
    <lineage>
        <taxon>Bacteria</taxon>
        <taxon>Pseudomonadati</taxon>
        <taxon>Myxococcota</taxon>
        <taxon>Myxococcia</taxon>
        <taxon>Myxococcales</taxon>
        <taxon>Cystobacterineae</taxon>
        <taxon>Myxococcaceae</taxon>
        <taxon>Myxococcus</taxon>
    </lineage>
</organism>
<evidence type="ECO:0000313" key="4">
    <source>
        <dbReference type="Proteomes" id="UP000011131"/>
    </source>
</evidence>
<dbReference type="KEGG" id="msd:MYSTI_00063"/>
<feature type="domain" description="DUF4142" evidence="2">
    <location>
        <begin position="88"/>
        <end position="230"/>
    </location>
</feature>
<dbReference type="Pfam" id="PF13628">
    <property type="entry name" value="DUF4142"/>
    <property type="match status" value="1"/>
</dbReference>
<dbReference type="InterPro" id="IPR025419">
    <property type="entry name" value="DUF4142"/>
</dbReference>
<proteinExistence type="predicted"/>
<evidence type="ECO:0000259" key="2">
    <source>
        <dbReference type="Pfam" id="PF13628"/>
    </source>
</evidence>
<feature type="signal peptide" evidence="1">
    <location>
        <begin position="1"/>
        <end position="21"/>
    </location>
</feature>
<dbReference type="PATRIC" id="fig|1278073.3.peg.69"/>
<dbReference type="RefSeq" id="WP_015345685.1">
    <property type="nucleotide sequence ID" value="NC_020126.1"/>
</dbReference>
<dbReference type="Proteomes" id="UP000011131">
    <property type="component" value="Chromosome"/>
</dbReference>
<dbReference type="PANTHER" id="PTHR38593">
    <property type="entry name" value="BLR2558 PROTEIN"/>
    <property type="match status" value="1"/>
</dbReference>
<reference evidence="3 4" key="1">
    <citation type="journal article" date="2013" name="Genome Announc.">
        <title>Complete genome sequence of Myxococcus stipitatus strain DSM 14675, a fruiting myxobacterium.</title>
        <authorList>
            <person name="Huntley S."/>
            <person name="Kneip S."/>
            <person name="Treuner-Lange A."/>
            <person name="Sogaard-Andersen L."/>
        </authorList>
    </citation>
    <scope>NUCLEOTIDE SEQUENCE [LARGE SCALE GENOMIC DNA]</scope>
    <source>
        <strain evidence="4">DSM 14675 / JCM 12634 / Mx s8</strain>
    </source>
</reference>
<keyword evidence="1" id="KW-0732">Signal</keyword>
<evidence type="ECO:0000256" key="1">
    <source>
        <dbReference type="SAM" id="SignalP"/>
    </source>
</evidence>